<keyword evidence="3" id="KW-1185">Reference proteome</keyword>
<accession>A0ABD2NTX4</accession>
<dbReference type="EMBL" id="JABFTP020000144">
    <property type="protein sequence ID" value="KAL3282079.1"/>
    <property type="molecule type" value="Genomic_DNA"/>
</dbReference>
<proteinExistence type="predicted"/>
<protein>
    <submittedName>
        <fullName evidence="2">Uncharacterized protein</fullName>
    </submittedName>
</protein>
<feature type="region of interest" description="Disordered" evidence="1">
    <location>
        <begin position="1"/>
        <end position="38"/>
    </location>
</feature>
<sequence>MQHGDEDISEDADDTDYEDERIENDNYDSVSEQEFEGADVEGDLKLGKNFQIYTGKDNETIWINEPVVHTFQTRLKILSRLFLDPKEPINNVCPSLNVFF</sequence>
<feature type="compositionally biased region" description="Acidic residues" evidence="1">
    <location>
        <begin position="7"/>
        <end position="38"/>
    </location>
</feature>
<dbReference type="AlphaFoldDB" id="A0ABD2NTX4"/>
<dbReference type="Proteomes" id="UP001516400">
    <property type="component" value="Unassembled WGS sequence"/>
</dbReference>
<reference evidence="2 3" key="1">
    <citation type="journal article" date="2021" name="BMC Biol.">
        <title>Horizontally acquired antibacterial genes associated with adaptive radiation of ladybird beetles.</title>
        <authorList>
            <person name="Li H.S."/>
            <person name="Tang X.F."/>
            <person name="Huang Y.H."/>
            <person name="Xu Z.Y."/>
            <person name="Chen M.L."/>
            <person name="Du X.Y."/>
            <person name="Qiu B.Y."/>
            <person name="Chen P.T."/>
            <person name="Zhang W."/>
            <person name="Slipinski A."/>
            <person name="Escalona H.E."/>
            <person name="Waterhouse R.M."/>
            <person name="Zwick A."/>
            <person name="Pang H."/>
        </authorList>
    </citation>
    <scope>NUCLEOTIDE SEQUENCE [LARGE SCALE GENOMIC DNA]</scope>
    <source>
        <strain evidence="2">SYSU2018</strain>
    </source>
</reference>
<gene>
    <name evidence="2" type="ORF">HHI36_005278</name>
</gene>
<evidence type="ECO:0000256" key="1">
    <source>
        <dbReference type="SAM" id="MobiDB-lite"/>
    </source>
</evidence>
<organism evidence="2 3">
    <name type="scientific">Cryptolaemus montrouzieri</name>
    <dbReference type="NCBI Taxonomy" id="559131"/>
    <lineage>
        <taxon>Eukaryota</taxon>
        <taxon>Metazoa</taxon>
        <taxon>Ecdysozoa</taxon>
        <taxon>Arthropoda</taxon>
        <taxon>Hexapoda</taxon>
        <taxon>Insecta</taxon>
        <taxon>Pterygota</taxon>
        <taxon>Neoptera</taxon>
        <taxon>Endopterygota</taxon>
        <taxon>Coleoptera</taxon>
        <taxon>Polyphaga</taxon>
        <taxon>Cucujiformia</taxon>
        <taxon>Coccinelloidea</taxon>
        <taxon>Coccinellidae</taxon>
        <taxon>Scymninae</taxon>
        <taxon>Scymnini</taxon>
        <taxon>Cryptolaemus</taxon>
    </lineage>
</organism>
<comment type="caution">
    <text evidence="2">The sequence shown here is derived from an EMBL/GenBank/DDBJ whole genome shotgun (WGS) entry which is preliminary data.</text>
</comment>
<evidence type="ECO:0000313" key="2">
    <source>
        <dbReference type="EMBL" id="KAL3282079.1"/>
    </source>
</evidence>
<evidence type="ECO:0000313" key="3">
    <source>
        <dbReference type="Proteomes" id="UP001516400"/>
    </source>
</evidence>
<name>A0ABD2NTX4_9CUCU</name>